<protein>
    <recommendedName>
        <fullName evidence="6">Ion transport domain-containing protein</fullName>
    </recommendedName>
</protein>
<feature type="transmembrane region" description="Helical" evidence="5">
    <location>
        <begin position="31"/>
        <end position="50"/>
    </location>
</feature>
<feature type="transmembrane region" description="Helical" evidence="5">
    <location>
        <begin position="189"/>
        <end position="204"/>
    </location>
</feature>
<dbReference type="GO" id="GO:0005245">
    <property type="term" value="F:voltage-gated calcium channel activity"/>
    <property type="evidence" value="ECO:0007669"/>
    <property type="project" value="TreeGrafter"/>
</dbReference>
<reference evidence="7 8" key="1">
    <citation type="journal article" date="2018" name="Nat. Ecol. Evol.">
        <title>Shark genomes provide insights into elasmobranch evolution and the origin of vertebrates.</title>
        <authorList>
            <person name="Hara Y"/>
            <person name="Yamaguchi K"/>
            <person name="Onimaru K"/>
            <person name="Kadota M"/>
            <person name="Koyanagi M"/>
            <person name="Keeley SD"/>
            <person name="Tatsumi K"/>
            <person name="Tanaka K"/>
            <person name="Motone F"/>
            <person name="Kageyama Y"/>
            <person name="Nozu R"/>
            <person name="Adachi N"/>
            <person name="Nishimura O"/>
            <person name="Nakagawa R"/>
            <person name="Tanegashima C"/>
            <person name="Kiyatake I"/>
            <person name="Matsumoto R"/>
            <person name="Murakumo K"/>
            <person name="Nishida K"/>
            <person name="Terakita A"/>
            <person name="Kuratani S"/>
            <person name="Sato K"/>
            <person name="Hyodo S Kuraku.S."/>
        </authorList>
    </citation>
    <scope>NUCLEOTIDE SEQUENCE [LARGE SCALE GENOMIC DNA]</scope>
</reference>
<dbReference type="GO" id="GO:0006814">
    <property type="term" value="P:sodium ion transport"/>
    <property type="evidence" value="ECO:0007669"/>
    <property type="project" value="TreeGrafter"/>
</dbReference>
<feature type="transmembrane region" description="Helical" evidence="5">
    <location>
        <begin position="93"/>
        <end position="112"/>
    </location>
</feature>
<dbReference type="EMBL" id="BFAA01007120">
    <property type="protein sequence ID" value="GCB67550.1"/>
    <property type="molecule type" value="Genomic_DNA"/>
</dbReference>
<feature type="domain" description="Ion transport" evidence="6">
    <location>
        <begin position="31"/>
        <end position="254"/>
    </location>
</feature>
<dbReference type="OrthoDB" id="416585at2759"/>
<keyword evidence="8" id="KW-1185">Reference proteome</keyword>
<dbReference type="GO" id="GO:0036128">
    <property type="term" value="C:CatSper complex"/>
    <property type="evidence" value="ECO:0007669"/>
    <property type="project" value="TreeGrafter"/>
</dbReference>
<evidence type="ECO:0000256" key="2">
    <source>
        <dbReference type="ARBA" id="ARBA00022692"/>
    </source>
</evidence>
<dbReference type="STRING" id="75743.A0A401P372"/>
<evidence type="ECO:0000313" key="8">
    <source>
        <dbReference type="Proteomes" id="UP000288216"/>
    </source>
</evidence>
<organism evidence="7 8">
    <name type="scientific">Scyliorhinus torazame</name>
    <name type="common">Cloudy catshark</name>
    <name type="synonym">Catulus torazame</name>
    <dbReference type="NCBI Taxonomy" id="75743"/>
    <lineage>
        <taxon>Eukaryota</taxon>
        <taxon>Metazoa</taxon>
        <taxon>Chordata</taxon>
        <taxon>Craniata</taxon>
        <taxon>Vertebrata</taxon>
        <taxon>Chondrichthyes</taxon>
        <taxon>Elasmobranchii</taxon>
        <taxon>Galeomorphii</taxon>
        <taxon>Galeoidea</taxon>
        <taxon>Carcharhiniformes</taxon>
        <taxon>Scyliorhinidae</taxon>
        <taxon>Scyliorhinus</taxon>
    </lineage>
</organism>
<evidence type="ECO:0000256" key="4">
    <source>
        <dbReference type="ARBA" id="ARBA00023136"/>
    </source>
</evidence>
<dbReference type="GO" id="GO:0001669">
    <property type="term" value="C:acrosomal vesicle"/>
    <property type="evidence" value="ECO:0007669"/>
    <property type="project" value="TreeGrafter"/>
</dbReference>
<dbReference type="GO" id="GO:0048240">
    <property type="term" value="P:sperm capacitation"/>
    <property type="evidence" value="ECO:0007669"/>
    <property type="project" value="TreeGrafter"/>
</dbReference>
<keyword evidence="4 5" id="KW-0472">Membrane</keyword>
<dbReference type="AlphaFoldDB" id="A0A401P372"/>
<sequence length="380" mass="44722">MKCDATWRHAEHFNRRDVVFHNYVKRLTKNWIFKAFIFTTIVANSLFMALETDYKLANKFYLFFDVVEQLFLAIYTVEFLAKLYVDPIKYWKIGFNVFDFIVLSLSFIHRFLPPSYKRSLYWFHVVRPLRTLRTVSFIRGLQVLSTALVSTLKSVCFVLFLLFLLMTVFALIGYYFYGRQDNGDFKNWGNLRSAFFTLFSLVTLDGWTDLQAETGKLGFTSSRIFIIGFILLGCFLFFNLFIGVVIINIRETSKEFNKGVQAERETTLIQKKQAILQRQQSHITDLMEKQKTSQFESFSEMVEKFKQTLRHDDYVLLDDLCSSLSFIDIYLTSLDEQDNTLYKLQQLYFETAYILGNLLEVDRHQERSEKKDADASAKAN</sequence>
<evidence type="ECO:0000313" key="7">
    <source>
        <dbReference type="EMBL" id="GCB67550.1"/>
    </source>
</evidence>
<evidence type="ECO:0000256" key="3">
    <source>
        <dbReference type="ARBA" id="ARBA00022989"/>
    </source>
</evidence>
<gene>
    <name evidence="7" type="ORF">scyTo_0013717</name>
</gene>
<feature type="transmembrane region" description="Helical" evidence="5">
    <location>
        <begin position="157"/>
        <end position="177"/>
    </location>
</feature>
<dbReference type="InterPro" id="IPR005821">
    <property type="entry name" value="Ion_trans_dom"/>
</dbReference>
<evidence type="ECO:0000256" key="5">
    <source>
        <dbReference type="SAM" id="Phobius"/>
    </source>
</evidence>
<accession>A0A401P372</accession>
<dbReference type="PANTHER" id="PTHR47131:SF1">
    <property type="entry name" value="CATION CHANNEL SPERM-ASSOCIATED PROTEIN 3"/>
    <property type="match status" value="1"/>
</dbReference>
<dbReference type="GO" id="GO:0030317">
    <property type="term" value="P:flagellated sperm motility"/>
    <property type="evidence" value="ECO:0007669"/>
    <property type="project" value="TreeGrafter"/>
</dbReference>
<dbReference type="InterPro" id="IPR027359">
    <property type="entry name" value="Volt_channel_dom_sf"/>
</dbReference>
<name>A0A401P372_SCYTO</name>
<dbReference type="SUPFAM" id="SSF81324">
    <property type="entry name" value="Voltage-gated potassium channels"/>
    <property type="match status" value="1"/>
</dbReference>
<dbReference type="Gene3D" id="1.10.287.70">
    <property type="match status" value="1"/>
</dbReference>
<dbReference type="Proteomes" id="UP000288216">
    <property type="component" value="Unassembled WGS sequence"/>
</dbReference>
<dbReference type="PANTHER" id="PTHR47131">
    <property type="entry name" value="CATION CHANNEL SPERM-ASSOCIATED PROTEIN 3"/>
    <property type="match status" value="1"/>
</dbReference>
<feature type="transmembrane region" description="Helical" evidence="5">
    <location>
        <begin position="224"/>
        <end position="249"/>
    </location>
</feature>
<comment type="subcellular location">
    <subcellularLocation>
        <location evidence="1">Membrane</location>
        <topology evidence="1">Multi-pass membrane protein</topology>
    </subcellularLocation>
</comment>
<keyword evidence="3 5" id="KW-1133">Transmembrane helix</keyword>
<dbReference type="Pfam" id="PF00520">
    <property type="entry name" value="Ion_trans"/>
    <property type="match status" value="1"/>
</dbReference>
<feature type="transmembrane region" description="Helical" evidence="5">
    <location>
        <begin position="62"/>
        <end position="81"/>
    </location>
</feature>
<keyword evidence="2 5" id="KW-0812">Transmembrane</keyword>
<proteinExistence type="predicted"/>
<evidence type="ECO:0000256" key="1">
    <source>
        <dbReference type="ARBA" id="ARBA00004141"/>
    </source>
</evidence>
<evidence type="ECO:0000259" key="6">
    <source>
        <dbReference type="Pfam" id="PF00520"/>
    </source>
</evidence>
<dbReference type="Gene3D" id="1.20.120.350">
    <property type="entry name" value="Voltage-gated potassium channels. Chain C"/>
    <property type="match status" value="1"/>
</dbReference>
<dbReference type="PRINTS" id="PR00169">
    <property type="entry name" value="KCHANNEL"/>
</dbReference>
<comment type="caution">
    <text evidence="7">The sequence shown here is derived from an EMBL/GenBank/DDBJ whole genome shotgun (WGS) entry which is preliminary data.</text>
</comment>
<dbReference type="OMA" id="YETMAVY"/>